<keyword evidence="2" id="KW-1185">Reference proteome</keyword>
<evidence type="ECO:0000313" key="1">
    <source>
        <dbReference type="EMBL" id="TFK17982.1"/>
    </source>
</evidence>
<gene>
    <name evidence="1" type="ORF">FA15DRAFT_661068</name>
</gene>
<reference evidence="1 2" key="1">
    <citation type="journal article" date="2019" name="Nat. Ecol. Evol.">
        <title>Megaphylogeny resolves global patterns of mushroom evolution.</title>
        <authorList>
            <person name="Varga T."/>
            <person name="Krizsan K."/>
            <person name="Foldi C."/>
            <person name="Dima B."/>
            <person name="Sanchez-Garcia M."/>
            <person name="Sanchez-Ramirez S."/>
            <person name="Szollosi G.J."/>
            <person name="Szarkandi J.G."/>
            <person name="Papp V."/>
            <person name="Albert L."/>
            <person name="Andreopoulos W."/>
            <person name="Angelini C."/>
            <person name="Antonin V."/>
            <person name="Barry K.W."/>
            <person name="Bougher N.L."/>
            <person name="Buchanan P."/>
            <person name="Buyck B."/>
            <person name="Bense V."/>
            <person name="Catcheside P."/>
            <person name="Chovatia M."/>
            <person name="Cooper J."/>
            <person name="Damon W."/>
            <person name="Desjardin D."/>
            <person name="Finy P."/>
            <person name="Geml J."/>
            <person name="Haridas S."/>
            <person name="Hughes K."/>
            <person name="Justo A."/>
            <person name="Karasinski D."/>
            <person name="Kautmanova I."/>
            <person name="Kiss B."/>
            <person name="Kocsube S."/>
            <person name="Kotiranta H."/>
            <person name="LaButti K.M."/>
            <person name="Lechner B.E."/>
            <person name="Liimatainen K."/>
            <person name="Lipzen A."/>
            <person name="Lukacs Z."/>
            <person name="Mihaltcheva S."/>
            <person name="Morgado L.N."/>
            <person name="Niskanen T."/>
            <person name="Noordeloos M.E."/>
            <person name="Ohm R.A."/>
            <person name="Ortiz-Santana B."/>
            <person name="Ovrebo C."/>
            <person name="Racz N."/>
            <person name="Riley R."/>
            <person name="Savchenko A."/>
            <person name="Shiryaev A."/>
            <person name="Soop K."/>
            <person name="Spirin V."/>
            <person name="Szebenyi C."/>
            <person name="Tomsovsky M."/>
            <person name="Tulloss R.E."/>
            <person name="Uehling J."/>
            <person name="Grigoriev I.V."/>
            <person name="Vagvolgyi C."/>
            <person name="Papp T."/>
            <person name="Martin F.M."/>
            <person name="Miettinen O."/>
            <person name="Hibbett D.S."/>
            <person name="Nagy L.G."/>
        </authorList>
    </citation>
    <scope>NUCLEOTIDE SEQUENCE [LARGE SCALE GENOMIC DNA]</scope>
    <source>
        <strain evidence="1 2">CBS 121175</strain>
    </source>
</reference>
<dbReference type="STRING" id="230819.A0A5C3KDP8"/>
<dbReference type="Proteomes" id="UP000307440">
    <property type="component" value="Unassembled WGS sequence"/>
</dbReference>
<accession>A0A5C3KDP8</accession>
<sequence>MTPARHRSKLAVEKCKSFQYHYTGCSKVCASHKGLMQHVNKKHWPLSSDDSENEERICEATYYHAKLTGIPVDAEGHALPKHANPAPMPVLDSEDPWYPFTNIQASGNLECDDLPWVSASKLYRTIDDIQVGNLPFYTEEFRHNGPLPKNLLMHPVYSKQMPLPQYEWAPRVET</sequence>
<protein>
    <recommendedName>
        <fullName evidence="3">C2H2-type domain-containing protein</fullName>
    </recommendedName>
</protein>
<proteinExistence type="predicted"/>
<name>A0A5C3KDP8_COPMA</name>
<evidence type="ECO:0008006" key="3">
    <source>
        <dbReference type="Google" id="ProtNLM"/>
    </source>
</evidence>
<dbReference type="AlphaFoldDB" id="A0A5C3KDP8"/>
<dbReference type="EMBL" id="ML210444">
    <property type="protein sequence ID" value="TFK17982.1"/>
    <property type="molecule type" value="Genomic_DNA"/>
</dbReference>
<organism evidence="1 2">
    <name type="scientific">Coprinopsis marcescibilis</name>
    <name type="common">Agaric fungus</name>
    <name type="synonym">Psathyrella marcescibilis</name>
    <dbReference type="NCBI Taxonomy" id="230819"/>
    <lineage>
        <taxon>Eukaryota</taxon>
        <taxon>Fungi</taxon>
        <taxon>Dikarya</taxon>
        <taxon>Basidiomycota</taxon>
        <taxon>Agaricomycotina</taxon>
        <taxon>Agaricomycetes</taxon>
        <taxon>Agaricomycetidae</taxon>
        <taxon>Agaricales</taxon>
        <taxon>Agaricineae</taxon>
        <taxon>Psathyrellaceae</taxon>
        <taxon>Coprinopsis</taxon>
    </lineage>
</organism>
<evidence type="ECO:0000313" key="2">
    <source>
        <dbReference type="Proteomes" id="UP000307440"/>
    </source>
</evidence>